<reference evidence="4" key="1">
    <citation type="submission" date="2024-05" db="EMBL/GenBank/DDBJ databases">
        <title>Isolation and characterization of Sporomusa carbonis sp. nov., a carboxydotrophic hydrogenogen in the genus of Sporomusa isolated from a charcoal burning pile.</title>
        <authorList>
            <person name="Boeer T."/>
            <person name="Rosenbaum F."/>
            <person name="Eysell L."/>
            <person name="Mueller V."/>
            <person name="Daniel R."/>
            <person name="Poehlein A."/>
        </authorList>
    </citation>
    <scope>NUCLEOTIDE SEQUENCE [LARGE SCALE GENOMIC DNA]</scope>
    <source>
        <strain evidence="4">DSM 3132</strain>
    </source>
</reference>
<accession>A0ABZ3J2Q9</accession>
<dbReference type="PANTHER" id="PTHR33408:SF2">
    <property type="entry name" value="TRANSPOSASE DDE DOMAIN-CONTAINING PROTEIN"/>
    <property type="match status" value="1"/>
</dbReference>
<feature type="domain" description="Transposase InsH N-terminal" evidence="2">
    <location>
        <begin position="36"/>
        <end position="119"/>
    </location>
</feature>
<evidence type="ECO:0000259" key="3">
    <source>
        <dbReference type="Pfam" id="PF13751"/>
    </source>
</evidence>
<evidence type="ECO:0000259" key="2">
    <source>
        <dbReference type="Pfam" id="PF05598"/>
    </source>
</evidence>
<dbReference type="PANTHER" id="PTHR33408">
    <property type="entry name" value="TRANSPOSASE"/>
    <property type="match status" value="1"/>
</dbReference>
<evidence type="ECO:0000256" key="1">
    <source>
        <dbReference type="SAM" id="MobiDB-lite"/>
    </source>
</evidence>
<dbReference type="RefSeq" id="WP_373657693.1">
    <property type="nucleotide sequence ID" value="NZ_CP155571.1"/>
</dbReference>
<name>A0ABZ3J2Q9_SPOA4</name>
<dbReference type="InterPro" id="IPR008490">
    <property type="entry name" value="Transposase_InsH_N"/>
</dbReference>
<organism evidence="4 5">
    <name type="scientific">Sporomusa acidovorans (strain ATCC 49682 / DSM 3132 / Mol)</name>
    <dbReference type="NCBI Taxonomy" id="1123286"/>
    <lineage>
        <taxon>Bacteria</taxon>
        <taxon>Bacillati</taxon>
        <taxon>Bacillota</taxon>
        <taxon>Negativicutes</taxon>
        <taxon>Selenomonadales</taxon>
        <taxon>Sporomusaceae</taxon>
        <taxon>Sporomusa</taxon>
    </lineage>
</organism>
<evidence type="ECO:0008006" key="6">
    <source>
        <dbReference type="Google" id="ProtNLM"/>
    </source>
</evidence>
<gene>
    <name evidence="4" type="ORF">SPACI_023980</name>
</gene>
<evidence type="ECO:0000313" key="5">
    <source>
        <dbReference type="Proteomes" id="UP000216052"/>
    </source>
</evidence>
<dbReference type="EMBL" id="CP155571">
    <property type="protein sequence ID" value="XFO72346.1"/>
    <property type="molecule type" value="Genomic_DNA"/>
</dbReference>
<dbReference type="Proteomes" id="UP000216052">
    <property type="component" value="Chromosome"/>
</dbReference>
<sequence>MFRKNNSNLQERLFDDFQHLHPSQQKRLMASWALIFYEHVFSQIDEAPFAPLYSADNGRPNFPINILLSLEFYKHWQDLTDEQLLEQASFNYQVMYAIGLRNLGEEYVAPRTLYDFRSRVHRHMLDNPESGDLIFGQFNNLTTHFIEETGAKTDEQRTDSSFVTANIQRMYRVGLIFDVLFHAIESCPETFLTDELKEVLKPTFKTNVLYRTRPSTAQERIESLLNLGQQLLDIKKANQEIADCKTFDLLERLLKEQGIWNEEQQKWDAKLSKNISPDSLQSAHDPDATYRHKGNRDSVGYVANITETCSKENQAQFVTDYTIEPNTTTDVDMLNDRLPDIKKRTGVEKMYTDGGYYSETVDQTAKQTEVEMLYSSLTGKEPNPDRIPYTAFEIEDRQIIKACPEQHKAQRATFNEKDKTLSAHFDLETCRNCPHLEQCPVKLQKKDAVVRVSQKTILADETRQKLANGGQQENTSRRTAIEGTNSALKRSQGLGKLAVRGKHKVSAVVGLKIIGHNFQQFITYLARKTKETIKQVATSFPTTPPQGVSLSF</sequence>
<proteinExistence type="predicted"/>
<feature type="region of interest" description="Disordered" evidence="1">
    <location>
        <begin position="276"/>
        <end position="295"/>
    </location>
</feature>
<protein>
    <recommendedName>
        <fullName evidence="6">Transposase DDE domain protein</fullName>
    </recommendedName>
</protein>
<dbReference type="Pfam" id="PF13751">
    <property type="entry name" value="DDE_Tnp_1_6"/>
    <property type="match status" value="1"/>
</dbReference>
<dbReference type="Pfam" id="PF05598">
    <property type="entry name" value="DUF772"/>
    <property type="match status" value="1"/>
</dbReference>
<feature type="domain" description="Transposase DDE" evidence="3">
    <location>
        <begin position="403"/>
        <end position="521"/>
    </location>
</feature>
<evidence type="ECO:0000313" key="4">
    <source>
        <dbReference type="EMBL" id="XFO72346.1"/>
    </source>
</evidence>
<dbReference type="InterPro" id="IPR025668">
    <property type="entry name" value="Tnp_DDE_dom"/>
</dbReference>
<keyword evidence="5" id="KW-1185">Reference proteome</keyword>